<evidence type="ECO:0000256" key="3">
    <source>
        <dbReference type="ARBA" id="ARBA00022448"/>
    </source>
</evidence>
<evidence type="ECO:0000313" key="9">
    <source>
        <dbReference type="EMBL" id="MBZ5715676.1"/>
    </source>
</evidence>
<evidence type="ECO:0000256" key="6">
    <source>
        <dbReference type="ARBA" id="ARBA00022989"/>
    </source>
</evidence>
<sequence length="96" mass="10087">MMLMCSGLTLLLLLTLVAGLVRVLRGPTPADRMLAAQLFGTTGVAILLLLEEALEAAALIDVALVVALLAAVALVAFVRRSACPGDDWTKDDDDRP</sequence>
<dbReference type="InterPro" id="IPR007208">
    <property type="entry name" value="MrpF/PhaF-like"/>
</dbReference>
<dbReference type="EMBL" id="JAIRAU010000057">
    <property type="protein sequence ID" value="MBZ5715676.1"/>
    <property type="molecule type" value="Genomic_DNA"/>
</dbReference>
<accession>A0ABS7U5L2</accession>
<evidence type="ECO:0000256" key="7">
    <source>
        <dbReference type="ARBA" id="ARBA00023136"/>
    </source>
</evidence>
<keyword evidence="4" id="KW-1003">Cell membrane</keyword>
<keyword evidence="5 8" id="KW-0812">Transmembrane</keyword>
<dbReference type="PANTHER" id="PTHR34702">
    <property type="entry name" value="NA(+)/H(+) ANTIPORTER SUBUNIT F1"/>
    <property type="match status" value="1"/>
</dbReference>
<gene>
    <name evidence="9" type="ORF">K7C98_41155</name>
</gene>
<dbReference type="PANTHER" id="PTHR34702:SF1">
    <property type="entry name" value="NA(+)_H(+) ANTIPORTER SUBUNIT F"/>
    <property type="match status" value="1"/>
</dbReference>
<reference evidence="9" key="1">
    <citation type="submission" date="2021-08" db="EMBL/GenBank/DDBJ databases">
        <authorList>
            <person name="Stevens D.C."/>
        </authorList>
    </citation>
    <scope>NUCLEOTIDE SEQUENCE</scope>
    <source>
        <strain evidence="9">DSM 53165</strain>
    </source>
</reference>
<evidence type="ECO:0000256" key="5">
    <source>
        <dbReference type="ARBA" id="ARBA00022692"/>
    </source>
</evidence>
<name>A0ABS7U5L2_9BACT</name>
<keyword evidence="10" id="KW-1185">Reference proteome</keyword>
<dbReference type="RefSeq" id="WP_224197412.1">
    <property type="nucleotide sequence ID" value="NZ_JAIRAU010000057.1"/>
</dbReference>
<keyword evidence="3" id="KW-0813">Transport</keyword>
<dbReference type="Pfam" id="PF04066">
    <property type="entry name" value="MrpF_PhaF"/>
    <property type="match status" value="1"/>
</dbReference>
<evidence type="ECO:0000256" key="2">
    <source>
        <dbReference type="ARBA" id="ARBA00009212"/>
    </source>
</evidence>
<protein>
    <submittedName>
        <fullName evidence="9">PH regulation protein F</fullName>
    </submittedName>
</protein>
<proteinExistence type="inferred from homology"/>
<comment type="similarity">
    <text evidence="2">Belongs to the CPA3 antiporters (TC 2.A.63) subunit F family.</text>
</comment>
<evidence type="ECO:0000256" key="8">
    <source>
        <dbReference type="SAM" id="Phobius"/>
    </source>
</evidence>
<feature type="transmembrane region" description="Helical" evidence="8">
    <location>
        <begin position="57"/>
        <end position="78"/>
    </location>
</feature>
<organism evidence="9 10">
    <name type="scientific">Nannocystis pusilla</name>
    <dbReference type="NCBI Taxonomy" id="889268"/>
    <lineage>
        <taxon>Bacteria</taxon>
        <taxon>Pseudomonadati</taxon>
        <taxon>Myxococcota</taxon>
        <taxon>Polyangia</taxon>
        <taxon>Nannocystales</taxon>
        <taxon>Nannocystaceae</taxon>
        <taxon>Nannocystis</taxon>
    </lineage>
</organism>
<keyword evidence="6 8" id="KW-1133">Transmembrane helix</keyword>
<keyword evidence="7 8" id="KW-0472">Membrane</keyword>
<comment type="subcellular location">
    <subcellularLocation>
        <location evidence="1">Cell membrane</location>
        <topology evidence="1">Multi-pass membrane protein</topology>
    </subcellularLocation>
</comment>
<comment type="caution">
    <text evidence="9">The sequence shown here is derived from an EMBL/GenBank/DDBJ whole genome shotgun (WGS) entry which is preliminary data.</text>
</comment>
<evidence type="ECO:0000256" key="4">
    <source>
        <dbReference type="ARBA" id="ARBA00022475"/>
    </source>
</evidence>
<evidence type="ECO:0000313" key="10">
    <source>
        <dbReference type="Proteomes" id="UP001139031"/>
    </source>
</evidence>
<evidence type="ECO:0000256" key="1">
    <source>
        <dbReference type="ARBA" id="ARBA00004651"/>
    </source>
</evidence>
<dbReference type="Proteomes" id="UP001139031">
    <property type="component" value="Unassembled WGS sequence"/>
</dbReference>